<gene>
    <name evidence="2" type="ORF">H5J25_06205</name>
</gene>
<dbReference type="CDD" id="cd00130">
    <property type="entry name" value="PAS"/>
    <property type="match status" value="1"/>
</dbReference>
<dbReference type="InterPro" id="IPR001610">
    <property type="entry name" value="PAC"/>
</dbReference>
<dbReference type="SUPFAM" id="SSF55785">
    <property type="entry name" value="PYP-like sensor domain (PAS domain)"/>
    <property type="match status" value="1"/>
</dbReference>
<dbReference type="AlphaFoldDB" id="A0A974NWP9"/>
<dbReference type="Proteomes" id="UP000595894">
    <property type="component" value="Chromosome"/>
</dbReference>
<evidence type="ECO:0000313" key="2">
    <source>
        <dbReference type="EMBL" id="QQV78272.1"/>
    </source>
</evidence>
<keyword evidence="3" id="KW-1185">Reference proteome</keyword>
<reference evidence="3" key="1">
    <citation type="submission" date="2020-09" db="EMBL/GenBank/DDBJ databases">
        <title>Sphingomonas sp., a new species isolated from pork steak.</title>
        <authorList>
            <person name="Heidler von Heilborn D."/>
        </authorList>
    </citation>
    <scope>NUCLEOTIDE SEQUENCE [LARGE SCALE GENOMIC DNA]</scope>
</reference>
<proteinExistence type="predicted"/>
<dbReference type="NCBIfam" id="TIGR00229">
    <property type="entry name" value="sensory_box"/>
    <property type="match status" value="1"/>
</dbReference>
<dbReference type="InterPro" id="IPR013655">
    <property type="entry name" value="PAS_fold_3"/>
</dbReference>
<feature type="domain" description="PAC" evidence="1">
    <location>
        <begin position="96"/>
        <end position="141"/>
    </location>
</feature>
<dbReference type="InterPro" id="IPR000700">
    <property type="entry name" value="PAS-assoc_C"/>
</dbReference>
<evidence type="ECO:0000259" key="1">
    <source>
        <dbReference type="PROSITE" id="PS50113"/>
    </source>
</evidence>
<dbReference type="SMART" id="SM00086">
    <property type="entry name" value="PAC"/>
    <property type="match status" value="1"/>
</dbReference>
<dbReference type="PROSITE" id="PS50113">
    <property type="entry name" value="PAC"/>
    <property type="match status" value="1"/>
</dbReference>
<evidence type="ECO:0000313" key="3">
    <source>
        <dbReference type="Proteomes" id="UP000595894"/>
    </source>
</evidence>
<dbReference type="RefSeq" id="WP_202095194.1">
    <property type="nucleotide sequence ID" value="NZ_CP061035.1"/>
</dbReference>
<protein>
    <submittedName>
        <fullName evidence="2">PAS domain-containing protein</fullName>
    </submittedName>
</protein>
<sequence length="141" mass="15856">MSLHQERHWIRQACAPAAVLTLPTDEEPSTLPALPAAWQCDLASEKLSWSTGVFDLFGLPSGSTIDRRSTLEFYVPESRRLLERLRTEALETCGSFTFEAQIRRVDGGLRWMRLNADVQKRNGRAVMLYGTKQDITAEMGG</sequence>
<name>A0A974NWP9_9SPHN</name>
<dbReference type="EMBL" id="CP061035">
    <property type="protein sequence ID" value="QQV78272.1"/>
    <property type="molecule type" value="Genomic_DNA"/>
</dbReference>
<accession>A0A974NWP9</accession>
<dbReference type="Gene3D" id="3.30.450.20">
    <property type="entry name" value="PAS domain"/>
    <property type="match status" value="1"/>
</dbReference>
<dbReference type="KEGG" id="sari:H5J25_06205"/>
<dbReference type="Pfam" id="PF08447">
    <property type="entry name" value="PAS_3"/>
    <property type="match status" value="1"/>
</dbReference>
<dbReference type="InterPro" id="IPR000014">
    <property type="entry name" value="PAS"/>
</dbReference>
<dbReference type="InterPro" id="IPR035965">
    <property type="entry name" value="PAS-like_dom_sf"/>
</dbReference>
<organism evidence="2 3">
    <name type="scientific">Sphingomonas aliaeris</name>
    <dbReference type="NCBI Taxonomy" id="2759526"/>
    <lineage>
        <taxon>Bacteria</taxon>
        <taxon>Pseudomonadati</taxon>
        <taxon>Pseudomonadota</taxon>
        <taxon>Alphaproteobacteria</taxon>
        <taxon>Sphingomonadales</taxon>
        <taxon>Sphingomonadaceae</taxon>
        <taxon>Sphingomonas</taxon>
    </lineage>
</organism>